<evidence type="ECO:0000313" key="7">
    <source>
        <dbReference type="EMBL" id="AFM27436.1"/>
    </source>
</evidence>
<dbReference type="Proteomes" id="UP000006055">
    <property type="component" value="Chromosome"/>
</dbReference>
<dbReference type="InterPro" id="IPR005495">
    <property type="entry name" value="LptG/LptF_permease"/>
</dbReference>
<evidence type="ECO:0000313" key="8">
    <source>
        <dbReference type="Proteomes" id="UP000006055"/>
    </source>
</evidence>
<dbReference type="PANTHER" id="PTHR33529">
    <property type="entry name" value="SLR0882 PROTEIN-RELATED"/>
    <property type="match status" value="1"/>
</dbReference>
<dbReference type="GO" id="GO:0015920">
    <property type="term" value="P:lipopolysaccharide transport"/>
    <property type="evidence" value="ECO:0007669"/>
    <property type="project" value="TreeGrafter"/>
</dbReference>
<keyword evidence="4 6" id="KW-1133">Transmembrane helix</keyword>
<gene>
    <name evidence="7" type="ordered locus">Desti_4820</name>
</gene>
<keyword evidence="3 6" id="KW-0812">Transmembrane</keyword>
<dbReference type="HOGENOM" id="CLU_028799_3_0_7"/>
<accession>I4CCZ5</accession>
<dbReference type="AlphaFoldDB" id="I4CCZ5"/>
<dbReference type="Pfam" id="PF03739">
    <property type="entry name" value="LptF_LptG"/>
    <property type="match status" value="1"/>
</dbReference>
<feature type="transmembrane region" description="Helical" evidence="6">
    <location>
        <begin position="397"/>
        <end position="417"/>
    </location>
</feature>
<keyword evidence="2" id="KW-1003">Cell membrane</keyword>
<reference evidence="8" key="1">
    <citation type="submission" date="2012-06" db="EMBL/GenBank/DDBJ databases">
        <title>Complete sequence of chromosome of Desulfomonile tiedjei DSM 6799.</title>
        <authorList>
            <person name="Lucas S."/>
            <person name="Copeland A."/>
            <person name="Lapidus A."/>
            <person name="Glavina del Rio T."/>
            <person name="Dalin E."/>
            <person name="Tice H."/>
            <person name="Bruce D."/>
            <person name="Goodwin L."/>
            <person name="Pitluck S."/>
            <person name="Peters L."/>
            <person name="Ovchinnikova G."/>
            <person name="Zeytun A."/>
            <person name="Lu M."/>
            <person name="Kyrpides N."/>
            <person name="Mavromatis K."/>
            <person name="Ivanova N."/>
            <person name="Brettin T."/>
            <person name="Detter J.C."/>
            <person name="Han C."/>
            <person name="Larimer F."/>
            <person name="Land M."/>
            <person name="Hauser L."/>
            <person name="Markowitz V."/>
            <person name="Cheng J.-F."/>
            <person name="Hugenholtz P."/>
            <person name="Woyke T."/>
            <person name="Wu D."/>
            <person name="Spring S."/>
            <person name="Schroeder M."/>
            <person name="Brambilla E."/>
            <person name="Klenk H.-P."/>
            <person name="Eisen J.A."/>
        </authorList>
    </citation>
    <scope>NUCLEOTIDE SEQUENCE [LARGE SCALE GENOMIC DNA]</scope>
    <source>
        <strain evidence="8">ATCC 49306 / DSM 6799 / DCB-1</strain>
    </source>
</reference>
<dbReference type="STRING" id="706587.Desti_4820"/>
<evidence type="ECO:0000256" key="5">
    <source>
        <dbReference type="ARBA" id="ARBA00023136"/>
    </source>
</evidence>
<dbReference type="eggNOG" id="COG0795">
    <property type="taxonomic scope" value="Bacteria"/>
</dbReference>
<feature type="transmembrane region" description="Helical" evidence="6">
    <location>
        <begin position="57"/>
        <end position="79"/>
    </location>
</feature>
<evidence type="ECO:0000256" key="3">
    <source>
        <dbReference type="ARBA" id="ARBA00022692"/>
    </source>
</evidence>
<feature type="transmembrane region" description="Helical" evidence="6">
    <location>
        <begin position="338"/>
        <end position="360"/>
    </location>
</feature>
<proteinExistence type="predicted"/>
<protein>
    <submittedName>
        <fullName evidence="7">Putative permease</fullName>
    </submittedName>
</protein>
<feature type="transmembrane region" description="Helical" evidence="6">
    <location>
        <begin position="366"/>
        <end position="385"/>
    </location>
</feature>
<feature type="transmembrane region" description="Helical" evidence="6">
    <location>
        <begin position="144"/>
        <end position="166"/>
    </location>
</feature>
<organism evidence="7 8">
    <name type="scientific">Desulfomonile tiedjei (strain ATCC 49306 / DSM 6799 / DCB-1)</name>
    <dbReference type="NCBI Taxonomy" id="706587"/>
    <lineage>
        <taxon>Bacteria</taxon>
        <taxon>Pseudomonadati</taxon>
        <taxon>Thermodesulfobacteriota</taxon>
        <taxon>Desulfomonilia</taxon>
        <taxon>Desulfomonilales</taxon>
        <taxon>Desulfomonilaceae</taxon>
        <taxon>Desulfomonile</taxon>
    </lineage>
</organism>
<evidence type="ECO:0000256" key="6">
    <source>
        <dbReference type="SAM" id="Phobius"/>
    </source>
</evidence>
<keyword evidence="5 6" id="KW-0472">Membrane</keyword>
<evidence type="ECO:0000256" key="4">
    <source>
        <dbReference type="ARBA" id="ARBA00022989"/>
    </source>
</evidence>
<evidence type="ECO:0000256" key="2">
    <source>
        <dbReference type="ARBA" id="ARBA00022475"/>
    </source>
</evidence>
<dbReference type="PANTHER" id="PTHR33529:SF6">
    <property type="entry name" value="YJGP_YJGQ FAMILY PERMEASE"/>
    <property type="match status" value="1"/>
</dbReference>
<name>I4CCZ5_DESTA</name>
<sequence>MCYYSKTKSAFVSAGVKVIGFRKGLWSTAAVANTKFQESSVFLQTILGRYVFREISVSFLFCFLVFLVTGLIAGFLPLLQKGLEAGMELTLILFQVLIHALPGTLVSVLPLSLTVGILLALGRLTADNEVAAIKSAGISVSKLFPPVLFLACIGFSLSLLCTLVLIPSGITAGKTLMQEAAKKRLDAGIEERIFFDSLKNLILYVEEKDGATGVMSRVFIRESSDPDDIKTIIAQKGKMAPDPEGKALILELRDGTIIKENQNGDSTGSLAFESYVFKYNLDKNPGNESHKTFEELPISAIRKEVNLAEERKPTADPVTAGYYKRVMLMGHILITQRFTHPLACLALALVAFPIGLLNLGKSRLNNVSLGLVIIFAYYAATLATERMARSGIVPPEIIMPLPGVFFVSTGFLLTRYVRLERVPDLLHLTRRLAFGIQRTKS</sequence>
<dbReference type="GO" id="GO:0043190">
    <property type="term" value="C:ATP-binding cassette (ABC) transporter complex"/>
    <property type="evidence" value="ECO:0007669"/>
    <property type="project" value="TreeGrafter"/>
</dbReference>
<dbReference type="EMBL" id="CP003360">
    <property type="protein sequence ID" value="AFM27436.1"/>
    <property type="molecule type" value="Genomic_DNA"/>
</dbReference>
<keyword evidence="8" id="KW-1185">Reference proteome</keyword>
<comment type="subcellular location">
    <subcellularLocation>
        <location evidence="1">Cell membrane</location>
        <topology evidence="1">Multi-pass membrane protein</topology>
    </subcellularLocation>
</comment>
<evidence type="ECO:0000256" key="1">
    <source>
        <dbReference type="ARBA" id="ARBA00004651"/>
    </source>
</evidence>
<feature type="transmembrane region" description="Helical" evidence="6">
    <location>
        <begin position="91"/>
        <end position="124"/>
    </location>
</feature>
<dbReference type="KEGG" id="dti:Desti_4820"/>